<feature type="transmembrane region" description="Helical" evidence="1">
    <location>
        <begin position="7"/>
        <end position="29"/>
    </location>
</feature>
<reference evidence="2" key="1">
    <citation type="submission" date="2023-05" db="EMBL/GenBank/DDBJ databases">
        <title>Mariniplasma microaerophilum sp. nov., a novel anaerobic mollicute isolated from terrestrial mud volcano, Taman Peninsula, Russia.</title>
        <authorList>
            <person name="Khomyakova M.A."/>
            <person name="Merkel A.Y."/>
            <person name="Slobodkin A.I."/>
        </authorList>
    </citation>
    <scope>NUCLEOTIDE SEQUENCE</scope>
    <source>
        <strain evidence="2">M4Ah</strain>
    </source>
</reference>
<feature type="transmembrane region" description="Helical" evidence="1">
    <location>
        <begin position="49"/>
        <end position="69"/>
    </location>
</feature>
<dbReference type="RefSeq" id="WP_282839206.1">
    <property type="nucleotide sequence ID" value="NZ_JASCXW010000010.1"/>
</dbReference>
<evidence type="ECO:0000313" key="3">
    <source>
        <dbReference type="Proteomes" id="UP001431532"/>
    </source>
</evidence>
<evidence type="ECO:0000256" key="1">
    <source>
        <dbReference type="SAM" id="Phobius"/>
    </source>
</evidence>
<accession>A0AAW6U479</accession>
<evidence type="ECO:0008006" key="4">
    <source>
        <dbReference type="Google" id="ProtNLM"/>
    </source>
</evidence>
<dbReference type="AlphaFoldDB" id="A0AAW6U479"/>
<name>A0AAW6U479_9MOLU</name>
<comment type="caution">
    <text evidence="2">The sequence shown here is derived from an EMBL/GenBank/DDBJ whole genome shotgun (WGS) entry which is preliminary data.</text>
</comment>
<keyword evidence="1" id="KW-1133">Transmembrane helix</keyword>
<protein>
    <recommendedName>
        <fullName evidence="4">SHOCT domain-containing protein</fullName>
    </recommendedName>
</protein>
<dbReference type="Proteomes" id="UP001431532">
    <property type="component" value="Unassembled WGS sequence"/>
</dbReference>
<organism evidence="2 3">
    <name type="scientific">Peloplasma aerotolerans</name>
    <dbReference type="NCBI Taxonomy" id="3044389"/>
    <lineage>
        <taxon>Bacteria</taxon>
        <taxon>Bacillati</taxon>
        <taxon>Mycoplasmatota</taxon>
        <taxon>Mollicutes</taxon>
        <taxon>Acholeplasmatales</taxon>
        <taxon>Acholeplasmataceae</taxon>
        <taxon>Peloplasma</taxon>
    </lineage>
</organism>
<dbReference type="EMBL" id="JASCXW010000010">
    <property type="protein sequence ID" value="MDI6452781.1"/>
    <property type="molecule type" value="Genomic_DNA"/>
</dbReference>
<keyword evidence="3" id="KW-1185">Reference proteome</keyword>
<keyword evidence="1" id="KW-0812">Transmembrane</keyword>
<proteinExistence type="predicted"/>
<evidence type="ECO:0000313" key="2">
    <source>
        <dbReference type="EMBL" id="MDI6452781.1"/>
    </source>
</evidence>
<gene>
    <name evidence="2" type="ORF">QJ521_04325</name>
</gene>
<keyword evidence="1" id="KW-0472">Membrane</keyword>
<sequence length="107" mass="12845">MKKIKALVYILSILLIVGVILTTIGFYYFDWFPEREYYGHMYSGWMMPFGMIGMVLFWIFIAFVVITFFEDRENSKKDNALELLKERLSKGEISIQEYETIYKRLKD</sequence>